<dbReference type="Pfam" id="PF00226">
    <property type="entry name" value="DnaJ"/>
    <property type="match status" value="1"/>
</dbReference>
<feature type="compositionally biased region" description="Pro residues" evidence="2">
    <location>
        <begin position="1"/>
        <end position="22"/>
    </location>
</feature>
<dbReference type="InterPro" id="IPR026894">
    <property type="entry name" value="DnaJ_X"/>
</dbReference>
<sequence length="597" mass="65578">MSSSVPPPPPSTPKSPPPPHLSPPRRLSSTSDSEIFSDLFSTRKPRDATAGISSGLKSIVKGTVAGAISLVAQPIAGAQEDGAKGFFKGLGAGIITAVALPVTGVAVGAYQVGRGVGNTFERMREEKEGKWWDGEERVWKTFSLEGEKEELEEMQRKFDEMYPESGFKRGGEVKDTKYYDVLKVAPTASPGEIKKSYYKLARQKHPDKNPGDDDCKREFQEIGTAYQCLSSEEKRREYDKNGLSENSEEGEINVDPVVFFSVMFGCSGVEEYTGELYIASVAGGLMESMKKQEGENEEEEVEGKDYERERAEMDLKQKFRENGVAVFLEGRVSGRVSDKIGEEAFKEEAVREAKEIVGTSPDFGWQFLTIIGSALSLEAEEYIGFQTSFLGLDGHAARAKKRVDAVSGNLDIAGKGLKAASAGRKAMKDVEQFQKENERKETLKDSDGPNPSRTQSQDEREFADMQQKQETLMKDALSETLPAIITAAMAYNRRDITRTLKSVCKKLFNDCDVPKPVRILRARAILVLGLVFLEEGRIAVRQEGGDMVKRAEVAVMSTMAKGQGQEVDMKQMEELIKEKGTVGLGGEGGAEEKGGEE</sequence>
<name>A0A9W7FPJ8_9STRA</name>
<dbReference type="Pfam" id="PF14308">
    <property type="entry name" value="DnaJ-X"/>
    <property type="match status" value="1"/>
</dbReference>
<feature type="region of interest" description="Disordered" evidence="2">
    <location>
        <begin position="434"/>
        <end position="463"/>
    </location>
</feature>
<feature type="region of interest" description="Disordered" evidence="2">
    <location>
        <begin position="1"/>
        <end position="33"/>
    </location>
</feature>
<proteinExistence type="predicted"/>
<feature type="coiled-coil region" evidence="1">
    <location>
        <begin position="289"/>
        <end position="316"/>
    </location>
</feature>
<evidence type="ECO:0000256" key="1">
    <source>
        <dbReference type="SAM" id="Coils"/>
    </source>
</evidence>
<evidence type="ECO:0000256" key="2">
    <source>
        <dbReference type="SAM" id="MobiDB-lite"/>
    </source>
</evidence>
<organism evidence="4 5">
    <name type="scientific">Triparma verrucosa</name>
    <dbReference type="NCBI Taxonomy" id="1606542"/>
    <lineage>
        <taxon>Eukaryota</taxon>
        <taxon>Sar</taxon>
        <taxon>Stramenopiles</taxon>
        <taxon>Ochrophyta</taxon>
        <taxon>Bolidophyceae</taxon>
        <taxon>Parmales</taxon>
        <taxon>Triparmaceae</taxon>
        <taxon>Triparma</taxon>
    </lineage>
</organism>
<evidence type="ECO:0000313" key="4">
    <source>
        <dbReference type="EMBL" id="GMI15987.1"/>
    </source>
</evidence>
<comment type="caution">
    <text evidence="4">The sequence shown here is derived from an EMBL/GenBank/DDBJ whole genome shotgun (WGS) entry which is preliminary data.</text>
</comment>
<evidence type="ECO:0000313" key="5">
    <source>
        <dbReference type="Proteomes" id="UP001165160"/>
    </source>
</evidence>
<evidence type="ECO:0000259" key="3">
    <source>
        <dbReference type="PROSITE" id="PS50076"/>
    </source>
</evidence>
<dbReference type="InterPro" id="IPR001623">
    <property type="entry name" value="DnaJ_domain"/>
</dbReference>
<dbReference type="SMART" id="SM00271">
    <property type="entry name" value="DnaJ"/>
    <property type="match status" value="1"/>
</dbReference>
<dbReference type="PRINTS" id="PR00625">
    <property type="entry name" value="JDOMAIN"/>
</dbReference>
<dbReference type="InterPro" id="IPR052423">
    <property type="entry name" value="EMIR"/>
</dbReference>
<dbReference type="AlphaFoldDB" id="A0A9W7FPJ8"/>
<dbReference type="PANTHER" id="PTHR44094">
    <property type="entry name" value="DNAJ HEAT SHOCK N-TERMINAL DOMAIN-CONTAINING PROTEIN"/>
    <property type="match status" value="1"/>
</dbReference>
<dbReference type="SUPFAM" id="SSF46565">
    <property type="entry name" value="Chaperone J-domain"/>
    <property type="match status" value="1"/>
</dbReference>
<gene>
    <name evidence="4" type="ORF">TrVE_jg1394</name>
</gene>
<dbReference type="CDD" id="cd06257">
    <property type="entry name" value="DnaJ"/>
    <property type="match status" value="1"/>
</dbReference>
<dbReference type="EMBL" id="BRXX01000538">
    <property type="protein sequence ID" value="GMI15987.1"/>
    <property type="molecule type" value="Genomic_DNA"/>
</dbReference>
<protein>
    <recommendedName>
        <fullName evidence="3">J domain-containing protein</fullName>
    </recommendedName>
</protein>
<keyword evidence="1" id="KW-0175">Coiled coil</keyword>
<reference evidence="5" key="1">
    <citation type="journal article" date="2023" name="Commun. Biol.">
        <title>Genome analysis of Parmales, the sister group of diatoms, reveals the evolutionary specialization of diatoms from phago-mixotrophs to photoautotrophs.</title>
        <authorList>
            <person name="Ban H."/>
            <person name="Sato S."/>
            <person name="Yoshikawa S."/>
            <person name="Yamada K."/>
            <person name="Nakamura Y."/>
            <person name="Ichinomiya M."/>
            <person name="Sato N."/>
            <person name="Blanc-Mathieu R."/>
            <person name="Endo H."/>
            <person name="Kuwata A."/>
            <person name="Ogata H."/>
        </authorList>
    </citation>
    <scope>NUCLEOTIDE SEQUENCE [LARGE SCALE GENOMIC DNA]</scope>
    <source>
        <strain evidence="5">NIES 3699</strain>
    </source>
</reference>
<dbReference type="Proteomes" id="UP001165160">
    <property type="component" value="Unassembled WGS sequence"/>
</dbReference>
<dbReference type="Gene3D" id="1.10.287.110">
    <property type="entry name" value="DnaJ domain"/>
    <property type="match status" value="1"/>
</dbReference>
<dbReference type="InterPro" id="IPR036869">
    <property type="entry name" value="J_dom_sf"/>
</dbReference>
<dbReference type="PANTHER" id="PTHR44094:SF8">
    <property type="entry name" value="DNAJ HEAT SHOCK N-TERMINAL DOMAIN-CONTAINING PROTEIN-RELATED"/>
    <property type="match status" value="1"/>
</dbReference>
<feature type="compositionally biased region" description="Basic and acidic residues" evidence="2">
    <location>
        <begin position="434"/>
        <end position="447"/>
    </location>
</feature>
<accession>A0A9W7FPJ8</accession>
<keyword evidence="5" id="KW-1185">Reference proteome</keyword>
<feature type="compositionally biased region" description="Low complexity" evidence="2">
    <location>
        <begin position="24"/>
        <end position="33"/>
    </location>
</feature>
<dbReference type="PROSITE" id="PS50076">
    <property type="entry name" value="DNAJ_2"/>
    <property type="match status" value="1"/>
</dbReference>
<feature type="domain" description="J" evidence="3">
    <location>
        <begin position="177"/>
        <end position="242"/>
    </location>
</feature>